<feature type="compositionally biased region" description="Basic and acidic residues" evidence="1">
    <location>
        <begin position="140"/>
        <end position="171"/>
    </location>
</feature>
<evidence type="ECO:0000313" key="3">
    <source>
        <dbReference type="EMBL" id="NYJ79030.1"/>
    </source>
</evidence>
<keyword evidence="2" id="KW-0472">Membrane</keyword>
<evidence type="ECO:0008006" key="5">
    <source>
        <dbReference type="Google" id="ProtNLM"/>
    </source>
</evidence>
<sequence length="297" mass="31871">MAQQGAGHTRTVAPRPSLFDLIKVVLRLGPKQINDEIQLAVGQMKTKGIAAGIAAGLMVVGLVFVTFLVVALIVAAVAAFGLIFELWAAALIVAGIFLLIAAIFVLVGLLRLKKAMPLMPEDAIRGLRLDLGVAQQGSRFDPRTLDRQDAERRRKKEEAKREAQERKKQEARTAGAGSPKKPPYRELLRRTTQRRDHLGSLHDQIRDRSDKNSLKSDAQDAVAGLREKARTAGRKAQTQEAPAPGAATDQADARGQAPGDASTSGAGDFVAARWKPLAVLGASAAAGAVFLRELTRR</sequence>
<dbReference type="RefSeq" id="WP_179542306.1">
    <property type="nucleotide sequence ID" value="NZ_BAAALL010000001.1"/>
</dbReference>
<feature type="compositionally biased region" description="Basic and acidic residues" evidence="1">
    <location>
        <begin position="183"/>
        <end position="218"/>
    </location>
</feature>
<dbReference type="EMBL" id="JACCFY010000001">
    <property type="protein sequence ID" value="NYJ79030.1"/>
    <property type="molecule type" value="Genomic_DNA"/>
</dbReference>
<dbReference type="Pfam" id="PF07332">
    <property type="entry name" value="Phage_holin_3_6"/>
    <property type="match status" value="1"/>
</dbReference>
<evidence type="ECO:0000313" key="4">
    <source>
        <dbReference type="Proteomes" id="UP000535437"/>
    </source>
</evidence>
<protein>
    <recommendedName>
        <fullName evidence="5">Superfamily III holin-X</fullName>
    </recommendedName>
</protein>
<feature type="transmembrane region" description="Helical" evidence="2">
    <location>
        <begin position="53"/>
        <end position="80"/>
    </location>
</feature>
<evidence type="ECO:0000256" key="1">
    <source>
        <dbReference type="SAM" id="MobiDB-lite"/>
    </source>
</evidence>
<feature type="region of interest" description="Disordered" evidence="1">
    <location>
        <begin position="140"/>
        <end position="267"/>
    </location>
</feature>
<dbReference type="AlphaFoldDB" id="A0A7Z0GN98"/>
<keyword evidence="4" id="KW-1185">Reference proteome</keyword>
<keyword evidence="2" id="KW-0812">Transmembrane</keyword>
<accession>A0A7Z0GN98</accession>
<dbReference type="Proteomes" id="UP000535437">
    <property type="component" value="Unassembled WGS sequence"/>
</dbReference>
<reference evidence="3 4" key="1">
    <citation type="submission" date="2020-07" db="EMBL/GenBank/DDBJ databases">
        <title>Sequencing the genomes of 1000 actinobacteria strains.</title>
        <authorList>
            <person name="Klenk H.-P."/>
        </authorList>
    </citation>
    <scope>NUCLEOTIDE SEQUENCE [LARGE SCALE GENOMIC DNA]</scope>
    <source>
        <strain evidence="3 4">DSM 15475</strain>
    </source>
</reference>
<comment type="caution">
    <text evidence="3">The sequence shown here is derived from an EMBL/GenBank/DDBJ whole genome shotgun (WGS) entry which is preliminary data.</text>
</comment>
<keyword evidence="2" id="KW-1133">Transmembrane helix</keyword>
<dbReference type="InterPro" id="IPR009937">
    <property type="entry name" value="Phage_holin_3_6"/>
</dbReference>
<feature type="transmembrane region" description="Helical" evidence="2">
    <location>
        <begin position="86"/>
        <end position="110"/>
    </location>
</feature>
<proteinExistence type="predicted"/>
<gene>
    <name evidence="3" type="ORF">HNR09_002441</name>
</gene>
<evidence type="ECO:0000256" key="2">
    <source>
        <dbReference type="SAM" id="Phobius"/>
    </source>
</evidence>
<name>A0A7Z0GN98_9MICC</name>
<organism evidence="3 4">
    <name type="scientific">Nesterenkonia xinjiangensis</name>
    <dbReference type="NCBI Taxonomy" id="225327"/>
    <lineage>
        <taxon>Bacteria</taxon>
        <taxon>Bacillati</taxon>
        <taxon>Actinomycetota</taxon>
        <taxon>Actinomycetes</taxon>
        <taxon>Micrococcales</taxon>
        <taxon>Micrococcaceae</taxon>
        <taxon>Nesterenkonia</taxon>
    </lineage>
</organism>